<evidence type="ECO:0000313" key="3">
    <source>
        <dbReference type="Proteomes" id="UP000295626"/>
    </source>
</evidence>
<dbReference type="Pfam" id="PF00082">
    <property type="entry name" value="Peptidase_S8"/>
    <property type="match status" value="1"/>
</dbReference>
<feature type="domain" description="Peptidase S8/S53" evidence="1">
    <location>
        <begin position="20"/>
        <end position="160"/>
    </location>
</feature>
<proteinExistence type="predicted"/>
<comment type="caution">
    <text evidence="2">The sequence shown here is derived from an EMBL/GenBank/DDBJ whole genome shotgun (WGS) entry which is preliminary data.</text>
</comment>
<gene>
    <name evidence="2" type="ORF">E1091_08915</name>
</gene>
<dbReference type="SUPFAM" id="SSF52743">
    <property type="entry name" value="Subtilisin-like"/>
    <property type="match status" value="1"/>
</dbReference>
<dbReference type="InterPro" id="IPR036852">
    <property type="entry name" value="Peptidase_S8/S53_dom_sf"/>
</dbReference>
<organism evidence="2 3">
    <name type="scientific">Micromonospora fluostatini</name>
    <dbReference type="NCBI Taxonomy" id="1629071"/>
    <lineage>
        <taxon>Bacteria</taxon>
        <taxon>Bacillati</taxon>
        <taxon>Actinomycetota</taxon>
        <taxon>Actinomycetes</taxon>
        <taxon>Micromonosporales</taxon>
        <taxon>Micromonosporaceae</taxon>
        <taxon>Micromonospora</taxon>
    </lineage>
</organism>
<dbReference type="EMBL" id="SMKE01000251">
    <property type="protein sequence ID" value="TDB96882.1"/>
    <property type="molecule type" value="Genomic_DNA"/>
</dbReference>
<dbReference type="InterPro" id="IPR058094">
    <property type="entry name" value="Ig-like_OmpL47-like"/>
</dbReference>
<dbReference type="Proteomes" id="UP000295626">
    <property type="component" value="Unassembled WGS sequence"/>
</dbReference>
<accession>A0ABY2DHH4</accession>
<keyword evidence="3" id="KW-1185">Reference proteome</keyword>
<evidence type="ECO:0000259" key="1">
    <source>
        <dbReference type="Pfam" id="PF00082"/>
    </source>
</evidence>
<name>A0ABY2DHH4_9ACTN</name>
<reference evidence="2 3" key="1">
    <citation type="submission" date="2019-02" db="EMBL/GenBank/DDBJ databases">
        <title>Draft genome sequences of novel Actinobacteria.</title>
        <authorList>
            <person name="Sahin N."/>
            <person name="Ay H."/>
            <person name="Saygin H."/>
        </authorList>
    </citation>
    <scope>NUCLEOTIDE SEQUENCE [LARGE SCALE GENOMIC DNA]</scope>
    <source>
        <strain evidence="2 3">JCM 30529</strain>
    </source>
</reference>
<dbReference type="Gene3D" id="3.40.50.200">
    <property type="entry name" value="Peptidase S8/S53 domain"/>
    <property type="match status" value="1"/>
</dbReference>
<evidence type="ECO:0000313" key="2">
    <source>
        <dbReference type="EMBL" id="TDB96882.1"/>
    </source>
</evidence>
<sequence length="280" mass="29553">MTVRRGAKYGVIVQWHTERGVTQLGVTVVATGGNGGENLDGPEFLGRFDRTVRDAGAIIVGAGSSTTRERLGFSVHGSRVDLQGWGQNITTTGSNGNLQGGTDPANLDVRYTRSFGGTSGAGPIVTSAVVAVQSYLKATGQGVWSAARIADLLKETGTPQGGDVSQHIGPLPDLRAALRRIEVDAPSSAVALTQVPPRTGDRYGNPTVTLSADDGWGSGVDRIEYRHNGGPWRTYDGPFRVLRPGQHQISHRAVDRNGTVEQAKTVTFRNLGPPRSSSGD</sequence>
<dbReference type="NCBIfam" id="NF047446">
    <property type="entry name" value="barrel_OmpL47"/>
    <property type="match status" value="1"/>
</dbReference>
<dbReference type="InterPro" id="IPR000209">
    <property type="entry name" value="Peptidase_S8/S53_dom"/>
</dbReference>
<protein>
    <recommendedName>
        <fullName evidence="1">Peptidase S8/S53 domain-containing protein</fullName>
    </recommendedName>
</protein>